<feature type="compositionally biased region" description="Polar residues" evidence="12">
    <location>
        <begin position="391"/>
        <end position="406"/>
    </location>
</feature>
<feature type="compositionally biased region" description="Low complexity" evidence="12">
    <location>
        <begin position="11"/>
        <end position="21"/>
    </location>
</feature>
<dbReference type="Pfam" id="PF06087">
    <property type="entry name" value="Tyr-DNA_phospho"/>
    <property type="match status" value="1"/>
</dbReference>
<keyword evidence="3" id="KW-0540">Nuclease</keyword>
<feature type="compositionally biased region" description="Basic and acidic residues" evidence="12">
    <location>
        <begin position="81"/>
        <end position="108"/>
    </location>
</feature>
<dbReference type="InterPro" id="IPR010347">
    <property type="entry name" value="Tdp1"/>
</dbReference>
<dbReference type="OMA" id="PLIKECW"/>
<dbReference type="HOGENOM" id="CLU_010413_2_0_1"/>
<evidence type="ECO:0000256" key="2">
    <source>
        <dbReference type="ARBA" id="ARBA00010205"/>
    </source>
</evidence>
<dbReference type="VEuPathDB" id="FungiDB:LEMA_P058850.1"/>
<evidence type="ECO:0000313" key="14">
    <source>
        <dbReference type="Proteomes" id="UP000002668"/>
    </source>
</evidence>
<protein>
    <recommendedName>
        <fullName evidence="15">Tyrosyl-DNA phosphodiesterase</fullName>
    </recommendedName>
</protein>
<dbReference type="OrthoDB" id="47785at2759"/>
<dbReference type="STRING" id="985895.E4ZHL8"/>
<keyword evidence="4" id="KW-0227">DNA damage</keyword>
<dbReference type="EMBL" id="FP929065">
    <property type="protein sequence ID" value="CBX90851.1"/>
    <property type="molecule type" value="Genomic_DNA"/>
</dbReference>
<feature type="compositionally biased region" description="Low complexity" evidence="12">
    <location>
        <begin position="62"/>
        <end position="72"/>
    </location>
</feature>
<dbReference type="AlphaFoldDB" id="E4ZHL8"/>
<dbReference type="Gene3D" id="3.30.870.10">
    <property type="entry name" value="Endonuclease Chain A"/>
    <property type="match status" value="2"/>
</dbReference>
<feature type="region of interest" description="Disordered" evidence="12">
    <location>
        <begin position="468"/>
        <end position="488"/>
    </location>
</feature>
<evidence type="ECO:0000256" key="12">
    <source>
        <dbReference type="SAM" id="MobiDB-lite"/>
    </source>
</evidence>
<feature type="region of interest" description="Disordered" evidence="12">
    <location>
        <begin position="1"/>
        <end position="109"/>
    </location>
</feature>
<evidence type="ECO:0000313" key="13">
    <source>
        <dbReference type="EMBL" id="CBX90851.1"/>
    </source>
</evidence>
<evidence type="ECO:0008006" key="15">
    <source>
        <dbReference type="Google" id="ProtNLM"/>
    </source>
</evidence>
<evidence type="ECO:0000256" key="10">
    <source>
        <dbReference type="PIRSR" id="PIRSR610347-2"/>
    </source>
</evidence>
<name>E4ZHL8_LEPMJ</name>
<keyword evidence="6" id="KW-0269">Exonuclease</keyword>
<keyword evidence="7" id="KW-0234">DNA repair</keyword>
<feature type="active site" description="Nucleophile" evidence="9">
    <location>
        <position position="217"/>
    </location>
</feature>
<dbReference type="GO" id="GO:0004527">
    <property type="term" value="F:exonuclease activity"/>
    <property type="evidence" value="ECO:0007669"/>
    <property type="project" value="UniProtKB-KW"/>
</dbReference>
<feature type="binding site" evidence="10">
    <location>
        <position position="219"/>
    </location>
    <ligand>
        <name>substrate</name>
    </ligand>
</feature>
<evidence type="ECO:0000256" key="11">
    <source>
        <dbReference type="PIRSR" id="PIRSR610347-3"/>
    </source>
</evidence>
<dbReference type="PANTHER" id="PTHR12415:SF0">
    <property type="entry name" value="TYROSYL-DNA PHOSPHODIESTERASE 1"/>
    <property type="match status" value="1"/>
</dbReference>
<sequence length="650" mass="71839">MASPSSPSPSSPRARSSSSPPAKRRRVGNDASVRLEGGGGLGRRISPPMRRRREDGPEFGAQGDDGVVVEGLGQEGGGRGGEVERDGGLDGKGDQEEHPDIKSGRDGDSNINFIPSPIQLIRIEDMGAMQNVDAIGLGDILGDPLIRECWNFNYLFDLGFVMQHFDSDVRHMVKVKIVHGFWRRDDERRIELLEAAERYPNIELLSAYIPDPFGTHHSKMLILFRHDDTAQIIIHTANMIYRDWSNMTQAVWSSPMLPLSTQKWPTENPDSASHPVGSGLRFKVDLLRYLAAYERRTKDLVSQLAHYDFFAIRAAFIGSVPSRQNPDASKPSEETSFGWLGLREILTQVPVARRDKSHSPPHIVTQISSIATLGAQPTWLTHFQSVLSSEPKVSNTAVSGSTKTASASPKHAPNNPPPPTFSIIFPTPEELRTCLDGYASGASIHWKLQSAQQQKQLAYMHPFLRHWHSPAPTSPPQDSPRRAAHRGPAAPHIKTYIRFSNQDHTTIDWALLTSANLSKQAWGDVVGKKNEMRVQSWEAGVVLWPALFAHNSVPGNRALAPAIMVPVFARDAPLQEDLAGWLRNGSAAHNHNVCADRVSPVRNSAVNVTVVGFRMPYDLPLCPYTADEMPWCATMRYAEPDGKGMAWSGY</sequence>
<feature type="compositionally biased region" description="Pro residues" evidence="12">
    <location>
        <begin position="1"/>
        <end position="10"/>
    </location>
</feature>
<evidence type="ECO:0000256" key="5">
    <source>
        <dbReference type="ARBA" id="ARBA00022801"/>
    </source>
</evidence>
<feature type="active site" description="Proton donor/acceptor" evidence="9">
    <location>
        <position position="492"/>
    </location>
</feature>
<keyword evidence="5" id="KW-0378">Hydrolase</keyword>
<keyword evidence="8" id="KW-0539">Nucleus</keyword>
<dbReference type="GO" id="GO:0017005">
    <property type="term" value="F:3'-tyrosyl-DNA phosphodiesterase activity"/>
    <property type="evidence" value="ECO:0007669"/>
    <property type="project" value="TreeGrafter"/>
</dbReference>
<evidence type="ECO:0000256" key="8">
    <source>
        <dbReference type="ARBA" id="ARBA00023242"/>
    </source>
</evidence>
<dbReference type="eggNOG" id="KOG2031">
    <property type="taxonomic scope" value="Eukaryota"/>
</dbReference>
<dbReference type="GO" id="GO:0003697">
    <property type="term" value="F:single-stranded DNA binding"/>
    <property type="evidence" value="ECO:0007669"/>
    <property type="project" value="TreeGrafter"/>
</dbReference>
<dbReference type="SUPFAM" id="SSF56024">
    <property type="entry name" value="Phospholipase D/nuclease"/>
    <property type="match status" value="2"/>
</dbReference>
<organism evidence="14">
    <name type="scientific">Leptosphaeria maculans (strain JN3 / isolate v23.1.3 / race Av1-4-5-6-7-8)</name>
    <name type="common">Blackleg fungus</name>
    <name type="synonym">Phoma lingam</name>
    <dbReference type="NCBI Taxonomy" id="985895"/>
    <lineage>
        <taxon>Eukaryota</taxon>
        <taxon>Fungi</taxon>
        <taxon>Dikarya</taxon>
        <taxon>Ascomycota</taxon>
        <taxon>Pezizomycotina</taxon>
        <taxon>Dothideomycetes</taxon>
        <taxon>Pleosporomycetidae</taxon>
        <taxon>Pleosporales</taxon>
        <taxon>Pleosporineae</taxon>
        <taxon>Leptosphaeriaceae</taxon>
        <taxon>Plenodomus</taxon>
        <taxon>Plenodomus lingam/Leptosphaeria maculans species complex</taxon>
    </lineage>
</organism>
<dbReference type="InParanoid" id="E4ZHL8"/>
<comment type="similarity">
    <text evidence="2">Belongs to the tyrosyl-DNA phosphodiesterase family.</text>
</comment>
<dbReference type="Proteomes" id="UP000002668">
    <property type="component" value="Genome"/>
</dbReference>
<reference evidence="14" key="1">
    <citation type="journal article" date="2011" name="Nat. Commun.">
        <title>Effector diversification within compartments of the Leptosphaeria maculans genome affected by Repeat-Induced Point mutations.</title>
        <authorList>
            <person name="Rouxel T."/>
            <person name="Grandaubert J."/>
            <person name="Hane J.K."/>
            <person name="Hoede C."/>
            <person name="van de Wouw A.P."/>
            <person name="Couloux A."/>
            <person name="Dominguez V."/>
            <person name="Anthouard V."/>
            <person name="Bally P."/>
            <person name="Bourras S."/>
            <person name="Cozijnsen A.J."/>
            <person name="Ciuffetti L.M."/>
            <person name="Degrave A."/>
            <person name="Dilmaghani A."/>
            <person name="Duret L."/>
            <person name="Fudal I."/>
            <person name="Goodwin S.B."/>
            <person name="Gout L."/>
            <person name="Glaser N."/>
            <person name="Linglin J."/>
            <person name="Kema G.H.J."/>
            <person name="Lapalu N."/>
            <person name="Lawrence C.B."/>
            <person name="May K."/>
            <person name="Meyer M."/>
            <person name="Ollivier B."/>
            <person name="Poulain J."/>
            <person name="Schoch C.L."/>
            <person name="Simon A."/>
            <person name="Spatafora J.W."/>
            <person name="Stachowiak A."/>
            <person name="Turgeon B.G."/>
            <person name="Tyler B.M."/>
            <person name="Vincent D."/>
            <person name="Weissenbach J."/>
            <person name="Amselem J."/>
            <person name="Quesneville H."/>
            <person name="Oliver R.P."/>
            <person name="Wincker P."/>
            <person name="Balesdent M.-H."/>
            <person name="Howlett B.J."/>
        </authorList>
    </citation>
    <scope>NUCLEOTIDE SEQUENCE [LARGE SCALE GENOMIC DNA]</scope>
    <source>
        <strain evidence="14">JN3 / isolate v23.1.3 / race Av1-4-5-6-7-8</strain>
    </source>
</reference>
<evidence type="ECO:0000256" key="4">
    <source>
        <dbReference type="ARBA" id="ARBA00022763"/>
    </source>
</evidence>
<dbReference type="FunFam" id="3.30.870.10:FF:000038">
    <property type="entry name" value="Probable tyrosyl-DNA phosphodiesterase"/>
    <property type="match status" value="1"/>
</dbReference>
<dbReference type="CDD" id="cd09194">
    <property type="entry name" value="PLDc_yTdp1_1"/>
    <property type="match status" value="1"/>
</dbReference>
<evidence type="ECO:0000256" key="1">
    <source>
        <dbReference type="ARBA" id="ARBA00004123"/>
    </source>
</evidence>
<evidence type="ECO:0000256" key="9">
    <source>
        <dbReference type="PIRSR" id="PIRSR610347-1"/>
    </source>
</evidence>
<dbReference type="GO" id="GO:0006281">
    <property type="term" value="P:DNA repair"/>
    <property type="evidence" value="ECO:0007669"/>
    <property type="project" value="UniProtKB-KW"/>
</dbReference>
<evidence type="ECO:0000256" key="7">
    <source>
        <dbReference type="ARBA" id="ARBA00023204"/>
    </source>
</evidence>
<gene>
    <name evidence="13" type="ORF">LEMA_P058850.1</name>
</gene>
<feature type="site" description="Interaction with DNA" evidence="11">
    <location>
        <position position="518"/>
    </location>
</feature>
<accession>E4ZHL8</accession>
<dbReference type="GO" id="GO:0003690">
    <property type="term" value="F:double-stranded DNA binding"/>
    <property type="evidence" value="ECO:0007669"/>
    <property type="project" value="TreeGrafter"/>
</dbReference>
<feature type="binding site" evidence="10">
    <location>
        <position position="494"/>
    </location>
    <ligand>
        <name>substrate</name>
    </ligand>
</feature>
<dbReference type="CDD" id="cd09123">
    <property type="entry name" value="PLDc_Tdp1_2"/>
    <property type="match status" value="1"/>
</dbReference>
<dbReference type="PANTHER" id="PTHR12415">
    <property type="entry name" value="TYROSYL-DNA PHOSPHODIESTERASE 1"/>
    <property type="match status" value="1"/>
</dbReference>
<proteinExistence type="inferred from homology"/>
<evidence type="ECO:0000256" key="3">
    <source>
        <dbReference type="ARBA" id="ARBA00022722"/>
    </source>
</evidence>
<dbReference type="GO" id="GO:0005634">
    <property type="term" value="C:nucleus"/>
    <property type="evidence" value="ECO:0007669"/>
    <property type="project" value="UniProtKB-SubCell"/>
</dbReference>
<evidence type="ECO:0000256" key="6">
    <source>
        <dbReference type="ARBA" id="ARBA00022839"/>
    </source>
</evidence>
<keyword evidence="14" id="KW-1185">Reference proteome</keyword>
<feature type="region of interest" description="Disordered" evidence="12">
    <location>
        <begin position="391"/>
        <end position="421"/>
    </location>
</feature>
<comment type="subcellular location">
    <subcellularLocation>
        <location evidence="1">Nucleus</location>
    </subcellularLocation>
</comment>
<dbReference type="FunCoup" id="E4ZHL8">
    <property type="interactions" value="429"/>
</dbReference>